<feature type="transmembrane region" description="Helical" evidence="1">
    <location>
        <begin position="244"/>
        <end position="262"/>
    </location>
</feature>
<feature type="non-terminal residue" evidence="2">
    <location>
        <position position="343"/>
    </location>
</feature>
<reference evidence="2 3" key="1">
    <citation type="journal article" date="2015" name="Fungal Genet. Biol.">
        <title>Evolution of novel wood decay mechanisms in Agaricales revealed by the genome sequences of Fistulina hepatica and Cylindrobasidium torrendii.</title>
        <authorList>
            <person name="Floudas D."/>
            <person name="Held B.W."/>
            <person name="Riley R."/>
            <person name="Nagy L.G."/>
            <person name="Koehler G."/>
            <person name="Ransdell A.S."/>
            <person name="Younus H."/>
            <person name="Chow J."/>
            <person name="Chiniquy J."/>
            <person name="Lipzen A."/>
            <person name="Tritt A."/>
            <person name="Sun H."/>
            <person name="Haridas S."/>
            <person name="LaButti K."/>
            <person name="Ohm R.A."/>
            <person name="Kues U."/>
            <person name="Blanchette R.A."/>
            <person name="Grigoriev I.V."/>
            <person name="Minto R.E."/>
            <person name="Hibbett D.S."/>
        </authorList>
    </citation>
    <scope>NUCLEOTIDE SEQUENCE [LARGE SCALE GENOMIC DNA]</scope>
    <source>
        <strain evidence="2 3">ATCC 64428</strain>
    </source>
</reference>
<feature type="transmembrane region" description="Helical" evidence="1">
    <location>
        <begin position="141"/>
        <end position="161"/>
    </location>
</feature>
<evidence type="ECO:0000313" key="3">
    <source>
        <dbReference type="Proteomes" id="UP000054144"/>
    </source>
</evidence>
<gene>
    <name evidence="2" type="ORF">FISHEDRAFT_15425</name>
</gene>
<dbReference type="EMBL" id="KN881603">
    <property type="protein sequence ID" value="KIY53633.1"/>
    <property type="molecule type" value="Genomic_DNA"/>
</dbReference>
<organism evidence="2 3">
    <name type="scientific">Fistulina hepatica ATCC 64428</name>
    <dbReference type="NCBI Taxonomy" id="1128425"/>
    <lineage>
        <taxon>Eukaryota</taxon>
        <taxon>Fungi</taxon>
        <taxon>Dikarya</taxon>
        <taxon>Basidiomycota</taxon>
        <taxon>Agaricomycotina</taxon>
        <taxon>Agaricomycetes</taxon>
        <taxon>Agaricomycetidae</taxon>
        <taxon>Agaricales</taxon>
        <taxon>Fistulinaceae</taxon>
        <taxon>Fistulina</taxon>
    </lineage>
</organism>
<keyword evidence="1" id="KW-0472">Membrane</keyword>
<name>A0A0D7AS37_9AGAR</name>
<sequence>TLTLSESNMLSAATTLSRQWRSPTDVLSIVLLIGGDIIQRAIAQLAGPHMVPVAFSFGWVAYAFSALMSAVGDGRLMPPSDCPSIVVNAHSGYARDNGSWILGRILRDLEDIHVSHRRGAPMWVRVYEARPQVHRSCIRDWMWISGVVAIIIQLVVATIPWALHGDWIMFLVTSAGTILALLSGALPQWRVEKWACRKDSNRTVSLLKGNGCRLVVVIIGGGVGLNLEDLAAARAIYVRGTREMLCLLCIMWLALLITVAGLPVDTWYFMAIGLIGMVQNVVAAGARRSPEQFHIPLQFIEELSNPKVMKTLQDLECRYPDVGFSLLPILFPGRFRDDEEEWW</sequence>
<evidence type="ECO:0000256" key="1">
    <source>
        <dbReference type="SAM" id="Phobius"/>
    </source>
</evidence>
<keyword evidence="1" id="KW-0812">Transmembrane</keyword>
<dbReference type="OrthoDB" id="1937642at2759"/>
<keyword evidence="1" id="KW-1133">Transmembrane helix</keyword>
<evidence type="ECO:0000313" key="2">
    <source>
        <dbReference type="EMBL" id="KIY53633.1"/>
    </source>
</evidence>
<dbReference type="Proteomes" id="UP000054144">
    <property type="component" value="Unassembled WGS sequence"/>
</dbReference>
<dbReference type="AlphaFoldDB" id="A0A0D7AS37"/>
<accession>A0A0D7AS37</accession>
<keyword evidence="3" id="KW-1185">Reference proteome</keyword>
<protein>
    <submittedName>
        <fullName evidence="2">Uncharacterized protein</fullName>
    </submittedName>
</protein>
<proteinExistence type="predicted"/>
<feature type="non-terminal residue" evidence="2">
    <location>
        <position position="1"/>
    </location>
</feature>
<feature type="transmembrane region" description="Helical" evidence="1">
    <location>
        <begin position="49"/>
        <end position="71"/>
    </location>
</feature>
<feature type="transmembrane region" description="Helical" evidence="1">
    <location>
        <begin position="167"/>
        <end position="187"/>
    </location>
</feature>